<gene>
    <name evidence="5" type="primary">COQ3</name>
    <name evidence="5" type="ORF">AWJ20_5240</name>
</gene>
<dbReference type="EMBL" id="CP014502">
    <property type="protein sequence ID" value="ANB14275.1"/>
    <property type="molecule type" value="Genomic_DNA"/>
</dbReference>
<keyword evidence="1 5" id="KW-0489">Methyltransferase</keyword>
<protein>
    <submittedName>
        <fullName evidence="5">Hexaprenyldihydroxybenzoate methyltransferase</fullName>
    </submittedName>
</protein>
<evidence type="ECO:0000256" key="1">
    <source>
        <dbReference type="ARBA" id="ARBA00022603"/>
    </source>
</evidence>
<dbReference type="Proteomes" id="UP000189580">
    <property type="component" value="Chromosome d"/>
</dbReference>
<evidence type="ECO:0000313" key="5">
    <source>
        <dbReference type="EMBL" id="ANB14275.1"/>
    </source>
</evidence>
<sequence length="236" mass="27200">MNLLRMDYVRDTLAKYSPGDLPGYSLDLLPKAIRDQFEGNQSIGYENQYEVLDVGCGGGLLSESLARLKEVRQVRGIDLTSDVLEVAKDHMKKDPILKSKLDYRLMGIDQVPENEKYDIVTLFEMLEHVPRPAEVLDAALKRVKPGGWVFISTINRTPIAYFTTIFMGEDVLRIVPKGTHTYDKYINEQELRDFFSDKSDWDVVRSDGCFFMPFLDWQLTSNRSIGNYFLVARRRL</sequence>
<dbReference type="InterPro" id="IPR029063">
    <property type="entry name" value="SAM-dependent_MTases_sf"/>
</dbReference>
<evidence type="ECO:0000313" key="6">
    <source>
        <dbReference type="Proteomes" id="UP000189580"/>
    </source>
</evidence>
<dbReference type="PANTHER" id="PTHR43464:SF19">
    <property type="entry name" value="UBIQUINONE BIOSYNTHESIS O-METHYLTRANSFERASE, MITOCHONDRIAL"/>
    <property type="match status" value="1"/>
</dbReference>
<reference evidence="5 6" key="1">
    <citation type="submission" date="2016-02" db="EMBL/GenBank/DDBJ databases">
        <title>Complete genome sequence and transcriptome regulation of the pentose utilising yeast Sugiyamaella lignohabitans.</title>
        <authorList>
            <person name="Bellasio M."/>
            <person name="Peymann A."/>
            <person name="Valli M."/>
            <person name="Sipitzky M."/>
            <person name="Graf A."/>
            <person name="Sauer M."/>
            <person name="Marx H."/>
            <person name="Mattanovich D."/>
        </authorList>
    </citation>
    <scope>NUCLEOTIDE SEQUENCE [LARGE SCALE GENOMIC DNA]</scope>
    <source>
        <strain evidence="5 6">CBS 10342</strain>
    </source>
</reference>
<dbReference type="RefSeq" id="XP_018736752.1">
    <property type="nucleotide sequence ID" value="XM_018882369.1"/>
</dbReference>
<keyword evidence="2 5" id="KW-0808">Transferase</keyword>
<name>A0A167ENB4_9ASCO</name>
<dbReference type="GO" id="GO:0005739">
    <property type="term" value="C:mitochondrion"/>
    <property type="evidence" value="ECO:0007669"/>
    <property type="project" value="EnsemblFungi"/>
</dbReference>
<dbReference type="GO" id="GO:0010420">
    <property type="term" value="F:polyprenyldihydroxybenzoate methyltransferase activity"/>
    <property type="evidence" value="ECO:0007669"/>
    <property type="project" value="InterPro"/>
</dbReference>
<dbReference type="InterPro" id="IPR010233">
    <property type="entry name" value="UbiG_MeTrfase"/>
</dbReference>
<proteinExistence type="predicted"/>
<dbReference type="PANTHER" id="PTHR43464">
    <property type="entry name" value="METHYLTRANSFERASE"/>
    <property type="match status" value="1"/>
</dbReference>
<dbReference type="NCBIfam" id="TIGR01983">
    <property type="entry name" value="UbiG"/>
    <property type="match status" value="1"/>
</dbReference>
<keyword evidence="3" id="KW-0831">Ubiquinone biosynthesis</keyword>
<accession>A0A167ENB4</accession>
<dbReference type="CDD" id="cd02440">
    <property type="entry name" value="AdoMet_MTases"/>
    <property type="match status" value="1"/>
</dbReference>
<dbReference type="SUPFAM" id="SSF53335">
    <property type="entry name" value="S-adenosyl-L-methionine-dependent methyltransferases"/>
    <property type="match status" value="1"/>
</dbReference>
<dbReference type="OrthoDB" id="3265906at2759"/>
<dbReference type="GO" id="GO:0032259">
    <property type="term" value="P:methylation"/>
    <property type="evidence" value="ECO:0007669"/>
    <property type="project" value="UniProtKB-KW"/>
</dbReference>
<evidence type="ECO:0000256" key="2">
    <source>
        <dbReference type="ARBA" id="ARBA00022679"/>
    </source>
</evidence>
<evidence type="ECO:0000256" key="4">
    <source>
        <dbReference type="ARBA" id="ARBA00022691"/>
    </source>
</evidence>
<evidence type="ECO:0000256" key="3">
    <source>
        <dbReference type="ARBA" id="ARBA00022688"/>
    </source>
</evidence>
<dbReference type="GeneID" id="30037461"/>
<dbReference type="Pfam" id="PF13489">
    <property type="entry name" value="Methyltransf_23"/>
    <property type="match status" value="1"/>
</dbReference>
<keyword evidence="6" id="KW-1185">Reference proteome</keyword>
<dbReference type="KEGG" id="slb:AWJ20_5240"/>
<dbReference type="AlphaFoldDB" id="A0A167ENB4"/>
<dbReference type="Gene3D" id="3.40.50.150">
    <property type="entry name" value="Vaccinia Virus protein VP39"/>
    <property type="match status" value="1"/>
</dbReference>
<dbReference type="GO" id="GO:0061542">
    <property type="term" value="F:3-demethylubiquinol 3-O-methyltransferase activity"/>
    <property type="evidence" value="ECO:0007669"/>
    <property type="project" value="InterPro"/>
</dbReference>
<keyword evidence="4" id="KW-0949">S-adenosyl-L-methionine</keyword>
<organism evidence="5 6">
    <name type="scientific">Sugiyamaella lignohabitans</name>
    <dbReference type="NCBI Taxonomy" id="796027"/>
    <lineage>
        <taxon>Eukaryota</taxon>
        <taxon>Fungi</taxon>
        <taxon>Dikarya</taxon>
        <taxon>Ascomycota</taxon>
        <taxon>Saccharomycotina</taxon>
        <taxon>Dipodascomycetes</taxon>
        <taxon>Dipodascales</taxon>
        <taxon>Trichomonascaceae</taxon>
        <taxon>Sugiyamaella</taxon>
    </lineage>
</organism>